<reference evidence="1" key="1">
    <citation type="submission" date="2021-02" db="EMBL/GenBank/DDBJ databases">
        <authorList>
            <consortium name="DOE Joint Genome Institute"/>
            <person name="Ahrendt S."/>
            <person name="Looney B.P."/>
            <person name="Miyauchi S."/>
            <person name="Morin E."/>
            <person name="Drula E."/>
            <person name="Courty P.E."/>
            <person name="Chicoki N."/>
            <person name="Fauchery L."/>
            <person name="Kohler A."/>
            <person name="Kuo A."/>
            <person name="Labutti K."/>
            <person name="Pangilinan J."/>
            <person name="Lipzen A."/>
            <person name="Riley R."/>
            <person name="Andreopoulos W."/>
            <person name="He G."/>
            <person name="Johnson J."/>
            <person name="Barry K.W."/>
            <person name="Grigoriev I.V."/>
            <person name="Nagy L."/>
            <person name="Hibbett D."/>
            <person name="Henrissat B."/>
            <person name="Matheny P.B."/>
            <person name="Labbe J."/>
            <person name="Martin F."/>
        </authorList>
    </citation>
    <scope>NUCLEOTIDE SEQUENCE</scope>
    <source>
        <strain evidence="1">EC-137</strain>
    </source>
</reference>
<accession>A0ACB8QJQ1</accession>
<evidence type="ECO:0000313" key="2">
    <source>
        <dbReference type="Proteomes" id="UP000814128"/>
    </source>
</evidence>
<name>A0ACB8QJQ1_9AGAM</name>
<organism evidence="1 2">
    <name type="scientific">Vararia minispora EC-137</name>
    <dbReference type="NCBI Taxonomy" id="1314806"/>
    <lineage>
        <taxon>Eukaryota</taxon>
        <taxon>Fungi</taxon>
        <taxon>Dikarya</taxon>
        <taxon>Basidiomycota</taxon>
        <taxon>Agaricomycotina</taxon>
        <taxon>Agaricomycetes</taxon>
        <taxon>Russulales</taxon>
        <taxon>Lachnocladiaceae</taxon>
        <taxon>Vararia</taxon>
    </lineage>
</organism>
<evidence type="ECO:0000313" key="1">
    <source>
        <dbReference type="EMBL" id="KAI0031964.1"/>
    </source>
</evidence>
<protein>
    <submittedName>
        <fullName evidence="1">Uncharacterized protein</fullName>
    </submittedName>
</protein>
<keyword evidence="2" id="KW-1185">Reference proteome</keyword>
<sequence length="386" mass="39965">MHSFLTLVTLSFLAPRAARATACVAMDINWNLFAFGLDGKDWNAGTQDQWASGTATEITASGRPPFDGTATQCFLSQFTNAIYVIDGDKANPSNIHIYDATANSWSTQTTTAGNLDPSSANIILDHDTNFFYAVLNGELFDLDMGLLKSANSSALPWNDIEATPYGSSYKPTMALAQNHIHFLDVPNTPTGEANIFVIHFSFFQPNPQAYPSNGQTVLPAQHGKTASFFQAAGVQQEFVYIPDDGSNTYVINVETNTTQVLAGPTSKDPNAFYFAGITSLVQLDSTGSVSFLSYNQNDTSANAKAAWSPISALASVAPPSSSASASASGSSTGSASGPKSSSSSGSSSTSGSGSSSSASGAAAVAPRGILSVLAGALVLGTIALAL</sequence>
<dbReference type="Proteomes" id="UP000814128">
    <property type="component" value="Unassembled WGS sequence"/>
</dbReference>
<proteinExistence type="predicted"/>
<dbReference type="EMBL" id="MU273562">
    <property type="protein sequence ID" value="KAI0031964.1"/>
    <property type="molecule type" value="Genomic_DNA"/>
</dbReference>
<comment type="caution">
    <text evidence="1">The sequence shown here is derived from an EMBL/GenBank/DDBJ whole genome shotgun (WGS) entry which is preliminary data.</text>
</comment>
<reference evidence="1" key="2">
    <citation type="journal article" date="2022" name="New Phytol.">
        <title>Evolutionary transition to the ectomycorrhizal habit in the genomes of a hyperdiverse lineage of mushroom-forming fungi.</title>
        <authorList>
            <person name="Looney B."/>
            <person name="Miyauchi S."/>
            <person name="Morin E."/>
            <person name="Drula E."/>
            <person name="Courty P.E."/>
            <person name="Kohler A."/>
            <person name="Kuo A."/>
            <person name="LaButti K."/>
            <person name="Pangilinan J."/>
            <person name="Lipzen A."/>
            <person name="Riley R."/>
            <person name="Andreopoulos W."/>
            <person name="He G."/>
            <person name="Johnson J."/>
            <person name="Nolan M."/>
            <person name="Tritt A."/>
            <person name="Barry K.W."/>
            <person name="Grigoriev I.V."/>
            <person name="Nagy L.G."/>
            <person name="Hibbett D."/>
            <person name="Henrissat B."/>
            <person name="Matheny P.B."/>
            <person name="Labbe J."/>
            <person name="Martin F.M."/>
        </authorList>
    </citation>
    <scope>NUCLEOTIDE SEQUENCE</scope>
    <source>
        <strain evidence="1">EC-137</strain>
    </source>
</reference>
<gene>
    <name evidence="1" type="ORF">K488DRAFT_51010</name>
</gene>